<reference evidence="2 3" key="1">
    <citation type="submission" date="2023-01" db="EMBL/GenBank/DDBJ databases">
        <title>Analysis of 21 Apiospora genomes using comparative genomics revels a genus with tremendous synthesis potential of carbohydrate active enzymes and secondary metabolites.</title>
        <authorList>
            <person name="Sorensen T."/>
        </authorList>
    </citation>
    <scope>NUCLEOTIDE SEQUENCE [LARGE SCALE GENOMIC DNA]</scope>
    <source>
        <strain evidence="2 3">CBS 117206</strain>
    </source>
</reference>
<sequence>MIWRNLTVSPVLEMRCEEVQGQACLPEEAELTWQALHPGRVYSTNPKPSVDVGKLNQLTNARQRYSRDCKTGSSCQGAAGRGIVGDGHPEQRSHCHSRRSKFQRTEGSWQKPPIWPGMAAIEAPTDRLPASAPASVSATAVLTDPGQQTQRLIQAQAQAARVYPVVWPPTSLLGLSALPESRTTIASGAFCTVKP</sequence>
<gene>
    <name evidence="2" type="ORF">PG999_007516</name>
</gene>
<dbReference type="EMBL" id="JAQQWP010000007">
    <property type="protein sequence ID" value="KAK8109379.1"/>
    <property type="molecule type" value="Genomic_DNA"/>
</dbReference>
<feature type="region of interest" description="Disordered" evidence="1">
    <location>
        <begin position="76"/>
        <end position="111"/>
    </location>
</feature>
<dbReference type="AlphaFoldDB" id="A0AAW0QN96"/>
<accession>A0AAW0QN96</accession>
<evidence type="ECO:0000313" key="3">
    <source>
        <dbReference type="Proteomes" id="UP001392437"/>
    </source>
</evidence>
<organism evidence="2 3">
    <name type="scientific">Apiospora kogelbergensis</name>
    <dbReference type="NCBI Taxonomy" id="1337665"/>
    <lineage>
        <taxon>Eukaryota</taxon>
        <taxon>Fungi</taxon>
        <taxon>Dikarya</taxon>
        <taxon>Ascomycota</taxon>
        <taxon>Pezizomycotina</taxon>
        <taxon>Sordariomycetes</taxon>
        <taxon>Xylariomycetidae</taxon>
        <taxon>Amphisphaeriales</taxon>
        <taxon>Apiosporaceae</taxon>
        <taxon>Apiospora</taxon>
    </lineage>
</organism>
<evidence type="ECO:0000313" key="2">
    <source>
        <dbReference type="EMBL" id="KAK8109379.1"/>
    </source>
</evidence>
<keyword evidence="3" id="KW-1185">Reference proteome</keyword>
<protein>
    <submittedName>
        <fullName evidence="2">Uncharacterized protein</fullName>
    </submittedName>
</protein>
<evidence type="ECO:0000256" key="1">
    <source>
        <dbReference type="SAM" id="MobiDB-lite"/>
    </source>
</evidence>
<dbReference type="Proteomes" id="UP001392437">
    <property type="component" value="Unassembled WGS sequence"/>
</dbReference>
<comment type="caution">
    <text evidence="2">The sequence shown here is derived from an EMBL/GenBank/DDBJ whole genome shotgun (WGS) entry which is preliminary data.</text>
</comment>
<proteinExistence type="predicted"/>
<name>A0AAW0QN96_9PEZI</name>